<dbReference type="AlphaFoldDB" id="A0A0B7NP35"/>
<dbReference type="Proteomes" id="UP000054107">
    <property type="component" value="Unassembled WGS sequence"/>
</dbReference>
<evidence type="ECO:0000313" key="2">
    <source>
        <dbReference type="EMBL" id="CEP17123.1"/>
    </source>
</evidence>
<dbReference type="EMBL" id="LN733608">
    <property type="protein sequence ID" value="CEP17123.1"/>
    <property type="molecule type" value="Genomic_DNA"/>
</dbReference>
<proteinExistence type="predicted"/>
<sequence>MSSSFHFKDGQGNVLDEDGNDSMDITQNEDPSKLDELTSYSAYIAVRDKFMMEVDQDPNCLEQTMTKKQKKNSQEKQKNNLIKNKRVSNEVKVHAVHLVDVHPKNSARAVTLDLGLEPRSVQRWYSNWKKDPDFLFKTIGRPRIIEAEGDLTVATKNTVTKFHFKQPTVTANQLLDRLISTVEALSLSKPTLYHYLNDL</sequence>
<name>A0A0B7NP35_9FUNG</name>
<keyword evidence="3" id="KW-1185">Reference proteome</keyword>
<gene>
    <name evidence="2" type="primary">PARPA_11415.1 scaffold 44101</name>
</gene>
<organism evidence="2 3">
    <name type="scientific">Parasitella parasitica</name>
    <dbReference type="NCBI Taxonomy" id="35722"/>
    <lineage>
        <taxon>Eukaryota</taxon>
        <taxon>Fungi</taxon>
        <taxon>Fungi incertae sedis</taxon>
        <taxon>Mucoromycota</taxon>
        <taxon>Mucoromycotina</taxon>
        <taxon>Mucoromycetes</taxon>
        <taxon>Mucorales</taxon>
        <taxon>Mucorineae</taxon>
        <taxon>Mucoraceae</taxon>
        <taxon>Parasitella</taxon>
    </lineage>
</organism>
<evidence type="ECO:0000313" key="3">
    <source>
        <dbReference type="Proteomes" id="UP000054107"/>
    </source>
</evidence>
<feature type="region of interest" description="Disordered" evidence="1">
    <location>
        <begin position="1"/>
        <end position="32"/>
    </location>
</feature>
<dbReference type="OrthoDB" id="2212079at2759"/>
<evidence type="ECO:0000256" key="1">
    <source>
        <dbReference type="SAM" id="MobiDB-lite"/>
    </source>
</evidence>
<protein>
    <submittedName>
        <fullName evidence="2">Uncharacterized protein</fullName>
    </submittedName>
</protein>
<accession>A0A0B7NP35</accession>
<reference evidence="2 3" key="1">
    <citation type="submission" date="2014-09" db="EMBL/GenBank/DDBJ databases">
        <authorList>
            <person name="Ellenberger Sabrina"/>
        </authorList>
    </citation>
    <scope>NUCLEOTIDE SEQUENCE [LARGE SCALE GENOMIC DNA]</scope>
    <source>
        <strain evidence="2 3">CBS 412.66</strain>
    </source>
</reference>